<dbReference type="EMBL" id="JAHUTI010023121">
    <property type="protein sequence ID" value="MED6240142.1"/>
    <property type="molecule type" value="Genomic_DNA"/>
</dbReference>
<accession>A0ABU7API7</accession>
<keyword evidence="2" id="KW-1185">Reference proteome</keyword>
<comment type="caution">
    <text evidence="1">The sequence shown here is derived from an EMBL/GenBank/DDBJ whole genome shotgun (WGS) entry which is preliminary data.</text>
</comment>
<proteinExistence type="predicted"/>
<evidence type="ECO:0000313" key="1">
    <source>
        <dbReference type="EMBL" id="MED6240142.1"/>
    </source>
</evidence>
<dbReference type="Proteomes" id="UP001345963">
    <property type="component" value="Unassembled WGS sequence"/>
</dbReference>
<sequence>VYTILFFHPSSIDFFLSDRVAEVKGPEGGICCPFLEFLVCSRVVSHWDMPRNLPKGGVDPDQIHKPPQLIPLNTEEHWLYCKLSLDDESSHPTFKAEATNGGS</sequence>
<name>A0ABU7API7_9TELE</name>
<evidence type="ECO:0000313" key="2">
    <source>
        <dbReference type="Proteomes" id="UP001345963"/>
    </source>
</evidence>
<feature type="non-terminal residue" evidence="1">
    <location>
        <position position="1"/>
    </location>
</feature>
<reference evidence="1 2" key="1">
    <citation type="submission" date="2021-07" db="EMBL/GenBank/DDBJ databases">
        <authorList>
            <person name="Palmer J.M."/>
        </authorList>
    </citation>
    <scope>NUCLEOTIDE SEQUENCE [LARGE SCALE GENOMIC DNA]</scope>
    <source>
        <strain evidence="1 2">AT_MEX2019</strain>
        <tissue evidence="1">Muscle</tissue>
    </source>
</reference>
<organism evidence="1 2">
    <name type="scientific">Ataeniobius toweri</name>
    <dbReference type="NCBI Taxonomy" id="208326"/>
    <lineage>
        <taxon>Eukaryota</taxon>
        <taxon>Metazoa</taxon>
        <taxon>Chordata</taxon>
        <taxon>Craniata</taxon>
        <taxon>Vertebrata</taxon>
        <taxon>Euteleostomi</taxon>
        <taxon>Actinopterygii</taxon>
        <taxon>Neopterygii</taxon>
        <taxon>Teleostei</taxon>
        <taxon>Neoteleostei</taxon>
        <taxon>Acanthomorphata</taxon>
        <taxon>Ovalentaria</taxon>
        <taxon>Atherinomorphae</taxon>
        <taxon>Cyprinodontiformes</taxon>
        <taxon>Goodeidae</taxon>
        <taxon>Ataeniobius</taxon>
    </lineage>
</organism>
<gene>
    <name evidence="1" type="ORF">ATANTOWER_016712</name>
</gene>
<protein>
    <submittedName>
        <fullName evidence="1">Uncharacterized protein</fullName>
    </submittedName>
</protein>